<dbReference type="Proteomes" id="UP000249913">
    <property type="component" value="Unassembled WGS sequence"/>
</dbReference>
<dbReference type="EC" id="2.7.1.-" evidence="1"/>
<dbReference type="GO" id="GO:0016740">
    <property type="term" value="F:transferase activity"/>
    <property type="evidence" value="ECO:0007669"/>
    <property type="project" value="UniProtKB-KW"/>
</dbReference>
<evidence type="ECO:0000313" key="1">
    <source>
        <dbReference type="EMBL" id="SPZ99777.1"/>
    </source>
</evidence>
<organism evidence="1 2">
    <name type="scientific">Staphylococcus aureus</name>
    <dbReference type="NCBI Taxonomy" id="1280"/>
    <lineage>
        <taxon>Bacteria</taxon>
        <taxon>Bacillati</taxon>
        <taxon>Bacillota</taxon>
        <taxon>Bacilli</taxon>
        <taxon>Bacillales</taxon>
        <taxon>Staphylococcaceae</taxon>
        <taxon>Staphylococcus</taxon>
    </lineage>
</organism>
<reference evidence="1 2" key="1">
    <citation type="submission" date="2018-06" db="EMBL/GenBank/DDBJ databases">
        <authorList>
            <consortium name="Pathogen Informatics"/>
            <person name="Doyle S."/>
        </authorList>
    </citation>
    <scope>NUCLEOTIDE SEQUENCE [LARGE SCALE GENOMIC DNA]</scope>
    <source>
        <strain evidence="1 2">NCTC7878</strain>
    </source>
</reference>
<evidence type="ECO:0000313" key="2">
    <source>
        <dbReference type="Proteomes" id="UP000249913"/>
    </source>
</evidence>
<dbReference type="AlphaFoldDB" id="A0A2X2K0I9"/>
<sequence length="82" mass="9641">MILITVLEEPLTLPSIQNDNQTIKYMISMFIPDNDFMASLISDLSEFLSLKLESIDTFMENPQELETLLRNKFLERIKKQFI</sequence>
<proteinExistence type="predicted"/>
<protein>
    <submittedName>
        <fullName evidence="1">PTS system mannitol (Cryptic)-specific transporter subunit IIA</fullName>
        <ecNumber evidence="1">2.7.1.-</ecNumber>
    </submittedName>
</protein>
<accession>A0A2X2K0I9</accession>
<dbReference type="EMBL" id="UAUX01000010">
    <property type="protein sequence ID" value="SPZ99777.1"/>
    <property type="molecule type" value="Genomic_DNA"/>
</dbReference>
<gene>
    <name evidence="1" type="ORF">NCTC7878_02924</name>
</gene>
<name>A0A2X2K0I9_STAAU</name>
<keyword evidence="1" id="KW-0808">Transferase</keyword>